<evidence type="ECO:0000256" key="5">
    <source>
        <dbReference type="SAM" id="MobiDB-lite"/>
    </source>
</evidence>
<comment type="subcellular location">
    <subcellularLocation>
        <location evidence="1">Nucleus</location>
        <location evidence="1">Nuclear pore complex</location>
    </subcellularLocation>
</comment>
<feature type="region of interest" description="Disordered" evidence="5">
    <location>
        <begin position="33"/>
        <end position="57"/>
    </location>
</feature>
<comment type="caution">
    <text evidence="7">The sequence shown here is derived from an EMBL/GenBank/DDBJ whole genome shotgun (WGS) entry which is preliminary data.</text>
</comment>
<dbReference type="AlphaFoldDB" id="A0A2P6P7E6"/>
<keyword evidence="4" id="KW-0653">Protein transport</keyword>
<dbReference type="PROSITE" id="PS50196">
    <property type="entry name" value="RANBD1"/>
    <property type="match status" value="1"/>
</dbReference>
<organism evidence="7 8">
    <name type="scientific">Rosa chinensis</name>
    <name type="common">China rose</name>
    <dbReference type="NCBI Taxonomy" id="74649"/>
    <lineage>
        <taxon>Eukaryota</taxon>
        <taxon>Viridiplantae</taxon>
        <taxon>Streptophyta</taxon>
        <taxon>Embryophyta</taxon>
        <taxon>Tracheophyta</taxon>
        <taxon>Spermatophyta</taxon>
        <taxon>Magnoliopsida</taxon>
        <taxon>eudicotyledons</taxon>
        <taxon>Gunneridae</taxon>
        <taxon>Pentapetalae</taxon>
        <taxon>rosids</taxon>
        <taxon>fabids</taxon>
        <taxon>Rosales</taxon>
        <taxon>Rosaceae</taxon>
        <taxon>Rosoideae</taxon>
        <taxon>Rosoideae incertae sedis</taxon>
        <taxon>Rosa</taxon>
    </lineage>
</organism>
<dbReference type="SUPFAM" id="SSF50729">
    <property type="entry name" value="PH domain-like"/>
    <property type="match status" value="1"/>
</dbReference>
<evidence type="ECO:0000256" key="3">
    <source>
        <dbReference type="ARBA" id="ARBA00023010"/>
    </source>
</evidence>
<sequence>MMGGAKRFGLSDTNSDSAAFRNKRIMTGSSFDVHRAESSQEQITATPSLDERRAESSRRHVRALNTQFASWVQTQLKNQPDEIWEDGIRDYLAHASNIMEKFSDVVNWLKVNAAKGETLAAAGSQTSTEKKKESESTKNETNKFQATTPFSSVGATTNFTAPWSTGVFSNSQSSTGVFSNNHSSTGVFSTSKSSTGVSSNGQSYSGLYNSQSSPVFSANQSSSIFSSSQSSSIFSSSQSSGMFSNSQSSSMFSNSQSSGMFSNSQSPGQFSNSQSSKVSSDSQSPGLFSNSQSSALFSNSQSPGLFSNNQSFGGFSNTPSFGLFSNSQSSGALSNSQPPPLFGSQSSVPQNRDASDEADADNDVEEPSSPSVKKSEEKGVVVVHEVKCKLYVKSSDPVDSWKDKGTGQLTIRCKEGVSKGTKESKPTVIVRNDVGKLLLNALLYSGIKTNPQKNSLVAIFHTAGYGDGNEGSNQDSVVAQTFLIRMKTEEDRNKLATAIQEYAPASESE</sequence>
<keyword evidence="4" id="KW-0539">Nucleus</keyword>
<dbReference type="GO" id="GO:0051028">
    <property type="term" value="P:mRNA transport"/>
    <property type="evidence" value="ECO:0007669"/>
    <property type="project" value="UniProtKB-KW"/>
</dbReference>
<feature type="region of interest" description="Disordered" evidence="5">
    <location>
        <begin position="247"/>
        <end position="295"/>
    </location>
</feature>
<dbReference type="OMA" id="QKKTTPF"/>
<name>A0A2P6P7E6_ROSCH</name>
<evidence type="ECO:0000256" key="4">
    <source>
        <dbReference type="ARBA" id="ARBA00023132"/>
    </source>
</evidence>
<evidence type="ECO:0000313" key="8">
    <source>
        <dbReference type="Proteomes" id="UP000238479"/>
    </source>
</evidence>
<dbReference type="OrthoDB" id="185618at2759"/>
<feature type="region of interest" description="Disordered" evidence="5">
    <location>
        <begin position="119"/>
        <end position="144"/>
    </location>
</feature>
<proteinExistence type="predicted"/>
<dbReference type="InterPro" id="IPR045255">
    <property type="entry name" value="RanBP1-like"/>
</dbReference>
<keyword evidence="3" id="KW-0811">Translocation</keyword>
<dbReference type="Pfam" id="PF00638">
    <property type="entry name" value="Ran_BP1"/>
    <property type="match status" value="1"/>
</dbReference>
<dbReference type="InterPro" id="IPR011993">
    <property type="entry name" value="PH-like_dom_sf"/>
</dbReference>
<keyword evidence="2" id="KW-0509">mRNA transport</keyword>
<keyword evidence="8" id="KW-1185">Reference proteome</keyword>
<dbReference type="InterPro" id="IPR000156">
    <property type="entry name" value="Ran_bind_dom"/>
</dbReference>
<feature type="domain" description="RanBD1" evidence="6">
    <location>
        <begin position="374"/>
        <end position="508"/>
    </location>
</feature>
<dbReference type="GO" id="GO:0015031">
    <property type="term" value="P:protein transport"/>
    <property type="evidence" value="ECO:0007669"/>
    <property type="project" value="UniProtKB-KW"/>
</dbReference>
<dbReference type="EMBL" id="PDCK01000045">
    <property type="protein sequence ID" value="PRQ17847.1"/>
    <property type="molecule type" value="Genomic_DNA"/>
</dbReference>
<dbReference type="GO" id="GO:0005643">
    <property type="term" value="C:nuclear pore"/>
    <property type="evidence" value="ECO:0007669"/>
    <property type="project" value="UniProtKB-SubCell"/>
</dbReference>
<dbReference type="Gene3D" id="2.30.29.30">
    <property type="entry name" value="Pleckstrin-homology domain (PH domain)/Phosphotyrosine-binding domain (PTB)"/>
    <property type="match status" value="1"/>
</dbReference>
<feature type="compositionally biased region" description="Basic and acidic residues" evidence="5">
    <location>
        <begin position="128"/>
        <end position="141"/>
    </location>
</feature>
<dbReference type="Gramene" id="PRQ17847">
    <property type="protein sequence ID" value="PRQ17847"/>
    <property type="gene ID" value="RchiOBHm_Chr7g0199441"/>
</dbReference>
<feature type="compositionally biased region" description="Low complexity" evidence="5">
    <location>
        <begin position="326"/>
        <end position="336"/>
    </location>
</feature>
<dbReference type="PANTHER" id="PTHR23138">
    <property type="entry name" value="RAN BINDING PROTEIN"/>
    <property type="match status" value="1"/>
</dbReference>
<dbReference type="PANTHER" id="PTHR23138:SF141">
    <property type="entry name" value="NUCLEAR PORE COMPLEX PROTEIN NUP50"/>
    <property type="match status" value="1"/>
</dbReference>
<reference evidence="7 8" key="1">
    <citation type="journal article" date="2018" name="Nat. Genet.">
        <title>The Rosa genome provides new insights in the design of modern roses.</title>
        <authorList>
            <person name="Bendahmane M."/>
        </authorList>
    </citation>
    <scope>NUCLEOTIDE SEQUENCE [LARGE SCALE GENOMIC DNA]</scope>
    <source>
        <strain evidence="8">cv. Old Blush</strain>
    </source>
</reference>
<keyword evidence="4" id="KW-0906">Nuclear pore complex</keyword>
<accession>A0A2P6P7E6</accession>
<dbReference type="SMART" id="SM00160">
    <property type="entry name" value="RanBD"/>
    <property type="match status" value="1"/>
</dbReference>
<keyword evidence="2" id="KW-0813">Transport</keyword>
<protein>
    <submittedName>
        <fullName evidence="7">Putative PH domain-containing protein</fullName>
    </submittedName>
</protein>
<evidence type="ECO:0000256" key="2">
    <source>
        <dbReference type="ARBA" id="ARBA00022816"/>
    </source>
</evidence>
<dbReference type="CDD" id="cd13170">
    <property type="entry name" value="RanBD_NUP50"/>
    <property type="match status" value="1"/>
</dbReference>
<dbReference type="Proteomes" id="UP000238479">
    <property type="component" value="Chromosome 7"/>
</dbReference>
<feature type="region of interest" description="Disordered" evidence="5">
    <location>
        <begin position="326"/>
        <end position="378"/>
    </location>
</feature>
<evidence type="ECO:0000256" key="1">
    <source>
        <dbReference type="ARBA" id="ARBA00004567"/>
    </source>
</evidence>
<feature type="compositionally biased region" description="Acidic residues" evidence="5">
    <location>
        <begin position="356"/>
        <end position="366"/>
    </location>
</feature>
<feature type="compositionally biased region" description="Polar residues" evidence="5">
    <location>
        <begin position="343"/>
        <end position="352"/>
    </location>
</feature>
<evidence type="ECO:0000313" key="7">
    <source>
        <dbReference type="EMBL" id="PRQ17847.1"/>
    </source>
</evidence>
<gene>
    <name evidence="7" type="ORF">RchiOBHm_Chr7g0199441</name>
</gene>
<evidence type="ECO:0000259" key="6">
    <source>
        <dbReference type="PROSITE" id="PS50196"/>
    </source>
</evidence>
<dbReference type="STRING" id="74649.A0A2P6P7E6"/>